<feature type="transmembrane region" description="Helical" evidence="5">
    <location>
        <begin position="106"/>
        <end position="132"/>
    </location>
</feature>
<name>A0A5N4AEE1_PHOPY</name>
<evidence type="ECO:0000313" key="7">
    <source>
        <dbReference type="EMBL" id="KAB0795690.1"/>
    </source>
</evidence>
<evidence type="ECO:0000256" key="1">
    <source>
        <dbReference type="ARBA" id="ARBA00004141"/>
    </source>
</evidence>
<keyword evidence="2 5" id="KW-0812">Transmembrane</keyword>
<organism evidence="7 8">
    <name type="scientific">Photinus pyralis</name>
    <name type="common">Common eastern firefly</name>
    <name type="synonym">Lampyris pyralis</name>
    <dbReference type="NCBI Taxonomy" id="7054"/>
    <lineage>
        <taxon>Eukaryota</taxon>
        <taxon>Metazoa</taxon>
        <taxon>Ecdysozoa</taxon>
        <taxon>Arthropoda</taxon>
        <taxon>Hexapoda</taxon>
        <taxon>Insecta</taxon>
        <taxon>Pterygota</taxon>
        <taxon>Neoptera</taxon>
        <taxon>Endopterygota</taxon>
        <taxon>Coleoptera</taxon>
        <taxon>Polyphaga</taxon>
        <taxon>Elateriformia</taxon>
        <taxon>Elateroidea</taxon>
        <taxon>Lampyridae</taxon>
        <taxon>Lampyrinae</taxon>
        <taxon>Photinus</taxon>
    </lineage>
</organism>
<reference evidence="7 8" key="1">
    <citation type="journal article" date="2018" name="Elife">
        <title>Firefly genomes illuminate parallel origins of bioluminescence in beetles.</title>
        <authorList>
            <person name="Fallon T.R."/>
            <person name="Lower S.E."/>
            <person name="Chang C.H."/>
            <person name="Bessho-Uehara M."/>
            <person name="Martin G.J."/>
            <person name="Bewick A.J."/>
            <person name="Behringer M."/>
            <person name="Debat H.J."/>
            <person name="Wong I."/>
            <person name="Day J.C."/>
            <person name="Suvorov A."/>
            <person name="Silva C.J."/>
            <person name="Stanger-Hall K.F."/>
            <person name="Hall D.W."/>
            <person name="Schmitz R.J."/>
            <person name="Nelson D.R."/>
            <person name="Lewis S.M."/>
            <person name="Shigenobu S."/>
            <person name="Bybee S.M."/>
            <person name="Larracuente A.M."/>
            <person name="Oba Y."/>
            <person name="Weng J.K."/>
        </authorList>
    </citation>
    <scope>NUCLEOTIDE SEQUENCE [LARGE SCALE GENOMIC DNA]</scope>
    <source>
        <strain evidence="7">1611_PpyrPB1</strain>
        <tissue evidence="7">Whole body</tissue>
    </source>
</reference>
<sequence>MNLSLLPHIFATLVTASFNFLLGIGVIHTAILLPYFAPNKNVTMEKSFVLSDGERTWLLSAPALVMPISGALSGITMDTFGRLNALRLAAVPYAVSWIITANSQSFAALLVGKCLSSFSYGWFLLGASVYIAEISPSNVRGMLLHVKIVFTGSGTLSALAIGSKLHWRTAAWINFGLTLIPVTLSAFLYESPLWLVSKGRSLEARTALHAFYKHKTFKSDRCDAIETKLRAIQEFHERQRFTELKLLEKMRFFLDPSGYKRVFMLAGLRFFQDFSGTSYIFPNIVQFLMDFGTTYDSYQVGVYIGIAQLITSICMIWVMKRLSRRFLMMISCAAMSACMLTLGIYVSYRTEDLSNYQWIPLLTTLLYFIAALTGMFVVPYMVAAEVYPTHVRGVGQSIYSIFCCITEFSSIQCYYLLQTTVHASYPFYYISLISLLGCVYIYVFVIETHRKTFAEIESHFSNDLSKPASFKGERQELNCKGNDVPLL</sequence>
<dbReference type="InParanoid" id="A0A5N4AEE1"/>
<evidence type="ECO:0000259" key="6">
    <source>
        <dbReference type="PROSITE" id="PS50850"/>
    </source>
</evidence>
<dbReference type="InterPro" id="IPR005828">
    <property type="entry name" value="MFS_sugar_transport-like"/>
</dbReference>
<keyword evidence="8" id="KW-1185">Reference proteome</keyword>
<dbReference type="GO" id="GO:0022857">
    <property type="term" value="F:transmembrane transporter activity"/>
    <property type="evidence" value="ECO:0007669"/>
    <property type="project" value="InterPro"/>
</dbReference>
<feature type="transmembrane region" description="Helical" evidence="5">
    <location>
        <begin position="12"/>
        <end position="37"/>
    </location>
</feature>
<feature type="transmembrane region" description="Helical" evidence="5">
    <location>
        <begin position="423"/>
        <end position="445"/>
    </location>
</feature>
<accession>A0A5N4AEE1</accession>
<dbReference type="GO" id="GO:0016020">
    <property type="term" value="C:membrane"/>
    <property type="evidence" value="ECO:0007669"/>
    <property type="project" value="UniProtKB-SubCell"/>
</dbReference>
<dbReference type="Gene3D" id="1.20.1250.20">
    <property type="entry name" value="MFS general substrate transporter like domains"/>
    <property type="match status" value="1"/>
</dbReference>
<feature type="transmembrane region" description="Helical" evidence="5">
    <location>
        <begin position="169"/>
        <end position="189"/>
    </location>
</feature>
<evidence type="ECO:0000256" key="2">
    <source>
        <dbReference type="ARBA" id="ARBA00022692"/>
    </source>
</evidence>
<comment type="subcellular location">
    <subcellularLocation>
        <location evidence="1">Membrane</location>
        <topology evidence="1">Multi-pass membrane protein</topology>
    </subcellularLocation>
</comment>
<feature type="transmembrane region" description="Helical" evidence="5">
    <location>
        <begin position="398"/>
        <end position="417"/>
    </location>
</feature>
<feature type="transmembrane region" description="Helical" evidence="5">
    <location>
        <begin position="301"/>
        <end position="319"/>
    </location>
</feature>
<feature type="transmembrane region" description="Helical" evidence="5">
    <location>
        <begin position="144"/>
        <end position="163"/>
    </location>
</feature>
<dbReference type="EMBL" id="VVIM01000007">
    <property type="protein sequence ID" value="KAB0795690.1"/>
    <property type="molecule type" value="Genomic_DNA"/>
</dbReference>
<dbReference type="SUPFAM" id="SSF103473">
    <property type="entry name" value="MFS general substrate transporter"/>
    <property type="match status" value="1"/>
</dbReference>
<dbReference type="Pfam" id="PF00083">
    <property type="entry name" value="Sugar_tr"/>
    <property type="match status" value="1"/>
</dbReference>
<dbReference type="PROSITE" id="PS50850">
    <property type="entry name" value="MFS"/>
    <property type="match status" value="1"/>
</dbReference>
<protein>
    <recommendedName>
        <fullName evidence="6">Major facilitator superfamily (MFS) profile domain-containing protein</fullName>
    </recommendedName>
</protein>
<dbReference type="PANTHER" id="PTHR48021">
    <property type="match status" value="1"/>
</dbReference>
<dbReference type="Proteomes" id="UP000327044">
    <property type="component" value="Unassembled WGS sequence"/>
</dbReference>
<evidence type="ECO:0000313" key="8">
    <source>
        <dbReference type="Proteomes" id="UP000327044"/>
    </source>
</evidence>
<gene>
    <name evidence="7" type="ORF">PPYR_09751</name>
</gene>
<dbReference type="InterPro" id="IPR050549">
    <property type="entry name" value="MFS_Trehalose_Transporter"/>
</dbReference>
<dbReference type="OrthoDB" id="6339427at2759"/>
<evidence type="ECO:0000256" key="3">
    <source>
        <dbReference type="ARBA" id="ARBA00022989"/>
    </source>
</evidence>
<feature type="transmembrane region" description="Helical" evidence="5">
    <location>
        <begin position="326"/>
        <end position="346"/>
    </location>
</feature>
<dbReference type="InterPro" id="IPR036259">
    <property type="entry name" value="MFS_trans_sf"/>
</dbReference>
<comment type="caution">
    <text evidence="7">The sequence shown here is derived from an EMBL/GenBank/DDBJ whole genome shotgun (WGS) entry which is preliminary data.</text>
</comment>
<evidence type="ECO:0000256" key="5">
    <source>
        <dbReference type="SAM" id="Phobius"/>
    </source>
</evidence>
<proteinExistence type="predicted"/>
<dbReference type="AlphaFoldDB" id="A0A5N4AEE1"/>
<dbReference type="InterPro" id="IPR020846">
    <property type="entry name" value="MFS_dom"/>
</dbReference>
<evidence type="ECO:0000256" key="4">
    <source>
        <dbReference type="ARBA" id="ARBA00023136"/>
    </source>
</evidence>
<feature type="transmembrane region" description="Helical" evidence="5">
    <location>
        <begin position="358"/>
        <end position="378"/>
    </location>
</feature>
<feature type="domain" description="Major facilitator superfamily (MFS) profile" evidence="6">
    <location>
        <begin position="9"/>
        <end position="449"/>
    </location>
</feature>
<dbReference type="PANTHER" id="PTHR48021:SF24">
    <property type="entry name" value="MAJOR FACILITATOR SUPERFAMILY (MFS) PROFILE DOMAIN-CONTAINING PROTEIN"/>
    <property type="match status" value="1"/>
</dbReference>
<keyword evidence="4 5" id="KW-0472">Membrane</keyword>
<keyword evidence="3 5" id="KW-1133">Transmembrane helix</keyword>